<name>A0A0R0ESU2_SOYBN</name>
<dbReference type="Proteomes" id="UP000008827">
    <property type="component" value="Chromosome 19"/>
</dbReference>
<reference evidence="1 2" key="1">
    <citation type="journal article" date="2010" name="Nature">
        <title>Genome sequence of the palaeopolyploid soybean.</title>
        <authorList>
            <person name="Schmutz J."/>
            <person name="Cannon S.B."/>
            <person name="Schlueter J."/>
            <person name="Ma J."/>
            <person name="Mitros T."/>
            <person name="Nelson W."/>
            <person name="Hyten D.L."/>
            <person name="Song Q."/>
            <person name="Thelen J.J."/>
            <person name="Cheng J."/>
            <person name="Xu D."/>
            <person name="Hellsten U."/>
            <person name="May G.D."/>
            <person name="Yu Y."/>
            <person name="Sakurai T."/>
            <person name="Umezawa T."/>
            <person name="Bhattacharyya M.K."/>
            <person name="Sandhu D."/>
            <person name="Valliyodan B."/>
            <person name="Lindquist E."/>
            <person name="Peto M."/>
            <person name="Grant D."/>
            <person name="Shu S."/>
            <person name="Goodstein D."/>
            <person name="Barry K."/>
            <person name="Futrell-Griggs M."/>
            <person name="Abernathy B."/>
            <person name="Du J."/>
            <person name="Tian Z."/>
            <person name="Zhu L."/>
            <person name="Gill N."/>
            <person name="Joshi T."/>
            <person name="Libault M."/>
            <person name="Sethuraman A."/>
            <person name="Zhang X.-C."/>
            <person name="Shinozaki K."/>
            <person name="Nguyen H.T."/>
            <person name="Wing R.A."/>
            <person name="Cregan P."/>
            <person name="Specht J."/>
            <person name="Grimwood J."/>
            <person name="Rokhsar D."/>
            <person name="Stacey G."/>
            <person name="Shoemaker R.C."/>
            <person name="Jackson S.A."/>
        </authorList>
    </citation>
    <scope>NUCLEOTIDE SEQUENCE [LARGE SCALE GENOMIC DNA]</scope>
    <source>
        <strain evidence="2">cv. Williams 82</strain>
        <tissue evidence="1">Callus</tissue>
    </source>
</reference>
<organism evidence="1">
    <name type="scientific">Glycine max</name>
    <name type="common">Soybean</name>
    <name type="synonym">Glycine hispida</name>
    <dbReference type="NCBI Taxonomy" id="3847"/>
    <lineage>
        <taxon>Eukaryota</taxon>
        <taxon>Viridiplantae</taxon>
        <taxon>Streptophyta</taxon>
        <taxon>Embryophyta</taxon>
        <taxon>Tracheophyta</taxon>
        <taxon>Spermatophyta</taxon>
        <taxon>Magnoliopsida</taxon>
        <taxon>eudicotyledons</taxon>
        <taxon>Gunneridae</taxon>
        <taxon>Pentapetalae</taxon>
        <taxon>rosids</taxon>
        <taxon>fabids</taxon>
        <taxon>Fabales</taxon>
        <taxon>Fabaceae</taxon>
        <taxon>Papilionoideae</taxon>
        <taxon>50 kb inversion clade</taxon>
        <taxon>NPAAA clade</taxon>
        <taxon>indigoferoid/millettioid clade</taxon>
        <taxon>Phaseoleae</taxon>
        <taxon>Glycine</taxon>
        <taxon>Glycine subgen. Soja</taxon>
    </lineage>
</organism>
<evidence type="ECO:0000313" key="3">
    <source>
        <dbReference type="Proteomes" id="UP000008827"/>
    </source>
</evidence>
<accession>A0A0R0ESU2</accession>
<protein>
    <submittedName>
        <fullName evidence="1 2">Uncharacterized protein</fullName>
    </submittedName>
</protein>
<reference evidence="2" key="2">
    <citation type="submission" date="2018-02" db="UniProtKB">
        <authorList>
            <consortium name="EnsemblPlants"/>
        </authorList>
    </citation>
    <scope>IDENTIFICATION</scope>
    <source>
        <strain evidence="2">Williams 82</strain>
    </source>
</reference>
<reference evidence="1" key="3">
    <citation type="submission" date="2018-07" db="EMBL/GenBank/DDBJ databases">
        <title>WGS assembly of Glycine max.</title>
        <authorList>
            <person name="Schmutz J."/>
            <person name="Cannon S."/>
            <person name="Schlueter J."/>
            <person name="Ma J."/>
            <person name="Mitros T."/>
            <person name="Nelson W."/>
            <person name="Hyten D."/>
            <person name="Song Q."/>
            <person name="Thelen J."/>
            <person name="Cheng J."/>
            <person name="Xu D."/>
            <person name="Hellsten U."/>
            <person name="May G."/>
            <person name="Yu Y."/>
            <person name="Sakurai T."/>
            <person name="Umezawa T."/>
            <person name="Bhattacharyya M."/>
            <person name="Sandhu D."/>
            <person name="Valliyodan B."/>
            <person name="Lindquist E."/>
            <person name="Peto M."/>
            <person name="Grant D."/>
            <person name="Shu S."/>
            <person name="Goodstein D."/>
            <person name="Barry K."/>
            <person name="Futrell-Griggs M."/>
            <person name="Abernathy B."/>
            <person name="Du J."/>
            <person name="Tian Z."/>
            <person name="Zhu L."/>
            <person name="Gill N."/>
            <person name="Joshi T."/>
            <person name="Libault M."/>
            <person name="Sethuraman A."/>
            <person name="Zhang X."/>
            <person name="Shinozaki K."/>
            <person name="Nguyen H."/>
            <person name="Wing R."/>
            <person name="Cregan P."/>
            <person name="Specht J."/>
            <person name="Grimwood J."/>
            <person name="Rokhsar D."/>
            <person name="Stacey G."/>
            <person name="Shoemaker R."/>
            <person name="Jackson S."/>
        </authorList>
    </citation>
    <scope>NUCLEOTIDE SEQUENCE</scope>
    <source>
        <tissue evidence="1">Callus</tissue>
    </source>
</reference>
<evidence type="ECO:0000313" key="2">
    <source>
        <dbReference type="EnsemblPlants" id="KRG93331"/>
    </source>
</evidence>
<sequence>MADEIWWRFSRFIFMSFSTHVIEFPPWKESLTRSCLQKLKSTIYLHLKQGLV</sequence>
<gene>
    <name evidence="1" type="ORF">GLYMA_19G009600</name>
</gene>
<evidence type="ECO:0000313" key="1">
    <source>
        <dbReference type="EMBL" id="KRG93331.1"/>
    </source>
</evidence>
<dbReference type="AlphaFoldDB" id="A0A0R0ESU2"/>
<dbReference type="EnsemblPlants" id="KRG93331">
    <property type="protein sequence ID" value="KRG93331"/>
    <property type="gene ID" value="GLYMA_19G009600"/>
</dbReference>
<dbReference type="InParanoid" id="A0A0R0ESU2"/>
<proteinExistence type="predicted"/>
<dbReference type="Gramene" id="KRG93331">
    <property type="protein sequence ID" value="KRG93331"/>
    <property type="gene ID" value="GLYMA_19G009600"/>
</dbReference>
<keyword evidence="3" id="KW-1185">Reference proteome</keyword>
<dbReference type="EMBL" id="CM000852">
    <property type="protein sequence ID" value="KRG93331.1"/>
    <property type="molecule type" value="Genomic_DNA"/>
</dbReference>